<evidence type="ECO:0000313" key="3">
    <source>
        <dbReference type="Proteomes" id="UP000006591"/>
    </source>
</evidence>
<dbReference type="PANTHER" id="PTHR35737:SF1">
    <property type="entry name" value="CRYPTIC LOCI REGULATOR"/>
    <property type="match status" value="1"/>
</dbReference>
<reference evidence="2" key="1">
    <citation type="submission" date="2015-04" db="UniProtKB">
        <authorList>
            <consortium name="EnsemblPlants"/>
        </authorList>
    </citation>
    <scope>IDENTIFICATION</scope>
    <source>
        <strain evidence="2">SL10</strain>
    </source>
</reference>
<accession>A0A0E0G993</accession>
<dbReference type="Proteomes" id="UP000006591">
    <property type="component" value="Chromosome 2"/>
</dbReference>
<name>A0A0E0G993_ORYNI</name>
<sequence>MAAADGDEDWEICNCDGFVYKRRRVLHPPDLEDAAAAAATSSAPGPPPEAVLRRRRRQALLRLRARYLDELSRWESLSSDVLAPLPAAPAADLPPRPPSDPVAASPPLGSSSSSSSDLTVIDGLLAQAEVTEQLLKRLTEVCDEIDEFCHAHEAALVDAVTDLPVWGDPRELMNSLCSPTELPVCGDPREVMSSLCSPGEKPVSDIKLISELVTSSATLHWLFCRLTENNYYTLLNACSKNEIFQDAIWLTAAQAPIGQSGMPVASCHKLKLHQHLHPISKELMLGHIVLHLMHMPTLCLTSRLMGMLANHLQNAIYKNPAYPDDHDQNAISNNPAYHHAGYDQKMPSTTIIPTLLGMFRMSTPTIMATRQLMVAAAPRLMR</sequence>
<evidence type="ECO:0000313" key="2">
    <source>
        <dbReference type="EnsemblPlants" id="ONIVA02G25350.1"/>
    </source>
</evidence>
<evidence type="ECO:0000256" key="1">
    <source>
        <dbReference type="SAM" id="MobiDB-lite"/>
    </source>
</evidence>
<keyword evidence="3" id="KW-1185">Reference proteome</keyword>
<organism evidence="2">
    <name type="scientific">Oryza nivara</name>
    <name type="common">Indian wild rice</name>
    <name type="synonym">Oryza sativa f. spontanea</name>
    <dbReference type="NCBI Taxonomy" id="4536"/>
    <lineage>
        <taxon>Eukaryota</taxon>
        <taxon>Viridiplantae</taxon>
        <taxon>Streptophyta</taxon>
        <taxon>Embryophyta</taxon>
        <taxon>Tracheophyta</taxon>
        <taxon>Spermatophyta</taxon>
        <taxon>Magnoliopsida</taxon>
        <taxon>Liliopsida</taxon>
        <taxon>Poales</taxon>
        <taxon>Poaceae</taxon>
        <taxon>BOP clade</taxon>
        <taxon>Oryzoideae</taxon>
        <taxon>Oryzeae</taxon>
        <taxon>Oryzinae</taxon>
        <taxon>Oryza</taxon>
    </lineage>
</organism>
<proteinExistence type="predicted"/>
<protein>
    <submittedName>
        <fullName evidence="2">Uncharacterized protein</fullName>
    </submittedName>
</protein>
<dbReference type="PANTHER" id="PTHR35737">
    <property type="entry name" value="CRYPTIC LOCI REGULATOR"/>
    <property type="match status" value="1"/>
</dbReference>
<feature type="compositionally biased region" description="Low complexity" evidence="1">
    <location>
        <begin position="101"/>
        <end position="115"/>
    </location>
</feature>
<reference evidence="2" key="2">
    <citation type="submission" date="2018-04" db="EMBL/GenBank/DDBJ databases">
        <title>OnivRS2 (Oryza nivara Reference Sequence Version 2).</title>
        <authorList>
            <person name="Zhang J."/>
            <person name="Kudrna D."/>
            <person name="Lee S."/>
            <person name="Talag J."/>
            <person name="Rajasekar S."/>
            <person name="Welchert J."/>
            <person name="Hsing Y.-I."/>
            <person name="Wing R.A."/>
        </authorList>
    </citation>
    <scope>NUCLEOTIDE SEQUENCE [LARGE SCALE GENOMIC DNA]</scope>
    <source>
        <strain evidence="2">SL10</strain>
    </source>
</reference>
<dbReference type="AlphaFoldDB" id="A0A0E0G993"/>
<feature type="region of interest" description="Disordered" evidence="1">
    <location>
        <begin position="88"/>
        <end position="115"/>
    </location>
</feature>
<dbReference type="EnsemblPlants" id="ONIVA02G25350.1">
    <property type="protein sequence ID" value="ONIVA02G25350.1"/>
    <property type="gene ID" value="ONIVA02G25350"/>
</dbReference>
<dbReference type="Gramene" id="ONIVA02G25350.1">
    <property type="protein sequence ID" value="ONIVA02G25350.1"/>
    <property type="gene ID" value="ONIVA02G25350"/>
</dbReference>